<keyword evidence="1" id="KW-0812">Transmembrane</keyword>
<name>A0A1V4IRC0_9CLOT</name>
<keyword evidence="3" id="KW-1185">Reference proteome</keyword>
<dbReference type="Proteomes" id="UP000190080">
    <property type="component" value="Unassembled WGS sequence"/>
</dbReference>
<dbReference type="STRING" id="1450648.CLORY_17980"/>
<accession>A0A1V4IRC0</accession>
<dbReference type="OrthoDB" id="9760742at2"/>
<keyword evidence="1" id="KW-0472">Membrane</keyword>
<dbReference type="EMBL" id="MZGV01000015">
    <property type="protein sequence ID" value="OPJ62429.1"/>
    <property type="molecule type" value="Genomic_DNA"/>
</dbReference>
<comment type="caution">
    <text evidence="2">The sequence shown here is derived from an EMBL/GenBank/DDBJ whole genome shotgun (WGS) entry which is preliminary data.</text>
</comment>
<keyword evidence="1" id="KW-1133">Transmembrane helix</keyword>
<feature type="transmembrane region" description="Helical" evidence="1">
    <location>
        <begin position="88"/>
        <end position="108"/>
    </location>
</feature>
<reference evidence="2 3" key="1">
    <citation type="submission" date="2017-03" db="EMBL/GenBank/DDBJ databases">
        <title>Genome sequence of Clostridium oryzae DSM 28571.</title>
        <authorList>
            <person name="Poehlein A."/>
            <person name="Daniel R."/>
        </authorList>
    </citation>
    <scope>NUCLEOTIDE SEQUENCE [LARGE SCALE GENOMIC DNA]</scope>
    <source>
        <strain evidence="2 3">DSM 28571</strain>
    </source>
</reference>
<evidence type="ECO:0000256" key="1">
    <source>
        <dbReference type="SAM" id="Phobius"/>
    </source>
</evidence>
<gene>
    <name evidence="2" type="ORF">CLORY_17980</name>
</gene>
<protein>
    <submittedName>
        <fullName evidence="2">Uncharacterized protein</fullName>
    </submittedName>
</protein>
<sequence>MSYIDDGLTMFYDIKRWINDYEKSERIIDKNGKWALIKRKDIIRAYLLYVINLAKQRFKYNFRYIHISSPVKQKYKFYMLFKDILPDIYILNYLTAAIINITAVKFIVRL</sequence>
<evidence type="ECO:0000313" key="2">
    <source>
        <dbReference type="EMBL" id="OPJ62429.1"/>
    </source>
</evidence>
<dbReference type="AlphaFoldDB" id="A0A1V4IRC0"/>
<proteinExistence type="predicted"/>
<evidence type="ECO:0000313" key="3">
    <source>
        <dbReference type="Proteomes" id="UP000190080"/>
    </source>
</evidence>
<organism evidence="2 3">
    <name type="scientific">Clostridium oryzae</name>
    <dbReference type="NCBI Taxonomy" id="1450648"/>
    <lineage>
        <taxon>Bacteria</taxon>
        <taxon>Bacillati</taxon>
        <taxon>Bacillota</taxon>
        <taxon>Clostridia</taxon>
        <taxon>Eubacteriales</taxon>
        <taxon>Clostridiaceae</taxon>
        <taxon>Clostridium</taxon>
    </lineage>
</organism>
<dbReference type="RefSeq" id="WP_079423454.1">
    <property type="nucleotide sequence ID" value="NZ_MZGV01000015.1"/>
</dbReference>